<gene>
    <name evidence="2" type="ORF">Slin15195_G058020</name>
</gene>
<reference evidence="2" key="1">
    <citation type="submission" date="2022-06" db="EMBL/GenBank/DDBJ databases">
        <title>Complete genome sequences of two strains of the flax pathogen Septoria linicola.</title>
        <authorList>
            <person name="Lapalu N."/>
            <person name="Simon A."/>
            <person name="Demenou B."/>
            <person name="Paumier D."/>
            <person name="Guillot M.-P."/>
            <person name="Gout L."/>
            <person name="Valade R."/>
        </authorList>
    </citation>
    <scope>NUCLEOTIDE SEQUENCE</scope>
    <source>
        <strain evidence="2">SE15195</strain>
    </source>
</reference>
<sequence>MSHKVTWTACDALRRLIAAALHIPTTGSLYTTQPTNIESVAFDVSVQGFASDNEPTASGAPLMANIVRTLHNAQIECCFAGVAALVYYGAHRTMQDWTLCIEDSRFAAAEALLESPSGIIEPWQQSSMKPNGTIEHRFPRFKFKGFRCLFHIVPGWLFRLTCSPDTIEFSKLGLPFPRLDVLAQSLLETINRVDLQDLVDGMALSYEWGLENLQLDGLSDTDWAARRLDFHEGSGDWAPVLLRREGASKLATWNRVASAEARAKGRRHKEMPRDETRFRFKGQKDPRELHNW</sequence>
<dbReference type="Proteomes" id="UP001056384">
    <property type="component" value="Chromosome 4"/>
</dbReference>
<evidence type="ECO:0000313" key="3">
    <source>
        <dbReference type="Proteomes" id="UP001056384"/>
    </source>
</evidence>
<proteinExistence type="predicted"/>
<protein>
    <submittedName>
        <fullName evidence="2">Uncharacterized protein</fullName>
    </submittedName>
</protein>
<accession>A0A9Q9AUQ7</accession>
<dbReference type="EMBL" id="CP099421">
    <property type="protein sequence ID" value="USW52483.1"/>
    <property type="molecule type" value="Genomic_DNA"/>
</dbReference>
<feature type="compositionally biased region" description="Basic and acidic residues" evidence="1">
    <location>
        <begin position="271"/>
        <end position="292"/>
    </location>
</feature>
<evidence type="ECO:0000313" key="2">
    <source>
        <dbReference type="EMBL" id="USW52483.1"/>
    </source>
</evidence>
<organism evidence="2 3">
    <name type="scientific">Septoria linicola</name>
    <dbReference type="NCBI Taxonomy" id="215465"/>
    <lineage>
        <taxon>Eukaryota</taxon>
        <taxon>Fungi</taxon>
        <taxon>Dikarya</taxon>
        <taxon>Ascomycota</taxon>
        <taxon>Pezizomycotina</taxon>
        <taxon>Dothideomycetes</taxon>
        <taxon>Dothideomycetidae</taxon>
        <taxon>Mycosphaerellales</taxon>
        <taxon>Mycosphaerellaceae</taxon>
        <taxon>Septoria</taxon>
    </lineage>
</organism>
<feature type="region of interest" description="Disordered" evidence="1">
    <location>
        <begin position="265"/>
        <end position="292"/>
    </location>
</feature>
<name>A0A9Q9AUQ7_9PEZI</name>
<dbReference type="Gene3D" id="3.30.460.40">
    <property type="match status" value="1"/>
</dbReference>
<dbReference type="AlphaFoldDB" id="A0A9Q9AUQ7"/>
<keyword evidence="3" id="KW-1185">Reference proteome</keyword>
<dbReference type="OrthoDB" id="3259529at2759"/>
<evidence type="ECO:0000256" key="1">
    <source>
        <dbReference type="SAM" id="MobiDB-lite"/>
    </source>
</evidence>